<accession>Q2CJ47</accession>
<protein>
    <submittedName>
        <fullName evidence="1">Uncharacterized protein</fullName>
    </submittedName>
</protein>
<name>Q2CJ47_OCEGH</name>
<proteinExistence type="predicted"/>
<sequence>MQVELLNRSKYRDGAQPGDDVALVLPGMAYGVFDGATDPRGSVVDGTPAGRLAALTVSAELAAIALDPALREAAPRELIDRLSDALERRTAALDLPVPPSTTVAVALDCGAEWRFLLLGDTGIRINGGEVLRFDKVIDDVSTAARVRLFHALRRQVTTPDEAEYATRRAIFLGLDQCVADGRLTPAEADDIVAGATADTGLTADADTVAAFLKGGIQTQYRFGNATGPLAFDTMNGTRTGLGEIIDQRRPKSEVRSIEIFTDGYPALPAEASAAAWETAFHEAEAADFHKTGAFATVKGSTGTEFFDDRTILILHTAAR</sequence>
<organism evidence="1 2">
    <name type="scientific">Oceanicola granulosus (strain ATCC BAA-861 / DSM 15982 / KCTC 12143 / HTCC2516)</name>
    <dbReference type="NCBI Taxonomy" id="314256"/>
    <lineage>
        <taxon>Bacteria</taxon>
        <taxon>Pseudomonadati</taxon>
        <taxon>Pseudomonadota</taxon>
        <taxon>Alphaproteobacteria</taxon>
        <taxon>Rhodobacterales</taxon>
        <taxon>Roseobacteraceae</taxon>
        <taxon>Oceanicola</taxon>
    </lineage>
</organism>
<dbReference type="eggNOG" id="ENOG502ZBUY">
    <property type="taxonomic scope" value="Bacteria"/>
</dbReference>
<dbReference type="STRING" id="314256.OG2516_00964"/>
<comment type="caution">
    <text evidence="1">The sequence shown here is derived from an EMBL/GenBank/DDBJ whole genome shotgun (WGS) entry which is preliminary data.</text>
</comment>
<gene>
    <name evidence="1" type="ORF">OG2516_00964</name>
</gene>
<dbReference type="AlphaFoldDB" id="Q2CJ47"/>
<dbReference type="Proteomes" id="UP000003635">
    <property type="component" value="Unassembled WGS sequence"/>
</dbReference>
<dbReference type="OrthoDB" id="8362855at2"/>
<evidence type="ECO:0000313" key="2">
    <source>
        <dbReference type="Proteomes" id="UP000003635"/>
    </source>
</evidence>
<evidence type="ECO:0000313" key="1">
    <source>
        <dbReference type="EMBL" id="EAR52753.1"/>
    </source>
</evidence>
<dbReference type="HOGENOM" id="CLU_873292_0_0_5"/>
<keyword evidence="2" id="KW-1185">Reference proteome</keyword>
<reference evidence="1 2" key="1">
    <citation type="journal article" date="2010" name="J. Bacteriol.">
        <title>Genome sequences of Oceanicola granulosus HTCC2516(T) and Oceanicola batsensis HTCC2597(TDelta).</title>
        <authorList>
            <person name="Thrash J.C."/>
            <person name="Cho J.C."/>
            <person name="Vergin K.L."/>
            <person name="Giovannoni S.J."/>
        </authorList>
    </citation>
    <scope>NUCLEOTIDE SEQUENCE [LARGE SCALE GENOMIC DNA]</scope>
    <source>
        <strain evidence="2">ATCC BAA-861 / DSM 15982 / KCTC 12143 / HTCC2516</strain>
    </source>
</reference>
<dbReference type="EMBL" id="AAOT01000002">
    <property type="protein sequence ID" value="EAR52753.1"/>
    <property type="molecule type" value="Genomic_DNA"/>
</dbReference>